<comment type="caution">
    <text evidence="6">The sequence shown here is derived from an EMBL/GenBank/DDBJ whole genome shotgun (WGS) entry which is preliminary data.</text>
</comment>
<proteinExistence type="predicted"/>
<evidence type="ECO:0000313" key="7">
    <source>
        <dbReference type="Proteomes" id="UP000830375"/>
    </source>
</evidence>
<evidence type="ECO:0000313" key="6">
    <source>
        <dbReference type="EMBL" id="KAI2653393.1"/>
    </source>
</evidence>
<dbReference type="Proteomes" id="UP000830375">
    <property type="component" value="Unassembled WGS sequence"/>
</dbReference>
<name>A0ABQ8LRX1_LABRO</name>
<feature type="transmembrane region" description="Helical" evidence="5">
    <location>
        <begin position="263"/>
        <end position="284"/>
    </location>
</feature>
<organism evidence="6 7">
    <name type="scientific">Labeo rohita</name>
    <name type="common">Indian major carp</name>
    <name type="synonym">Cyprinus rohita</name>
    <dbReference type="NCBI Taxonomy" id="84645"/>
    <lineage>
        <taxon>Eukaryota</taxon>
        <taxon>Metazoa</taxon>
        <taxon>Chordata</taxon>
        <taxon>Craniata</taxon>
        <taxon>Vertebrata</taxon>
        <taxon>Euteleostomi</taxon>
        <taxon>Actinopterygii</taxon>
        <taxon>Neopterygii</taxon>
        <taxon>Teleostei</taxon>
        <taxon>Ostariophysi</taxon>
        <taxon>Cypriniformes</taxon>
        <taxon>Cyprinidae</taxon>
        <taxon>Labeoninae</taxon>
        <taxon>Labeonini</taxon>
        <taxon>Labeo</taxon>
    </lineage>
</organism>
<feature type="transmembrane region" description="Helical" evidence="5">
    <location>
        <begin position="46"/>
        <end position="68"/>
    </location>
</feature>
<comment type="subcellular location">
    <subcellularLocation>
        <location evidence="1">Membrane</location>
        <topology evidence="1">Multi-pass membrane protein</topology>
    </subcellularLocation>
</comment>
<evidence type="ECO:0000256" key="3">
    <source>
        <dbReference type="ARBA" id="ARBA00022989"/>
    </source>
</evidence>
<evidence type="ECO:0000256" key="1">
    <source>
        <dbReference type="ARBA" id="ARBA00004141"/>
    </source>
</evidence>
<accession>A0ABQ8LRX1</accession>
<evidence type="ECO:0000256" key="2">
    <source>
        <dbReference type="ARBA" id="ARBA00022692"/>
    </source>
</evidence>
<keyword evidence="3 5" id="KW-1133">Transmembrane helix</keyword>
<dbReference type="SUPFAM" id="SSF81321">
    <property type="entry name" value="Family A G protein-coupled receptor-like"/>
    <property type="match status" value="2"/>
</dbReference>
<keyword evidence="2 5" id="KW-0812">Transmembrane</keyword>
<feature type="transmembrane region" description="Helical" evidence="5">
    <location>
        <begin position="296"/>
        <end position="315"/>
    </location>
</feature>
<reference evidence="6 7" key="1">
    <citation type="submission" date="2022-01" db="EMBL/GenBank/DDBJ databases">
        <title>A high-quality chromosome-level genome assembly of rohu carp, Labeo rohita.</title>
        <authorList>
            <person name="Arick M.A. II"/>
            <person name="Hsu C.-Y."/>
            <person name="Magbanua Z."/>
            <person name="Pechanova O."/>
            <person name="Grover C."/>
            <person name="Miller E."/>
            <person name="Thrash A."/>
            <person name="Ezzel L."/>
            <person name="Alam S."/>
            <person name="Benzie J."/>
            <person name="Hamilton M."/>
            <person name="Karsi A."/>
            <person name="Lawrence M.L."/>
            <person name="Peterson D.G."/>
        </authorList>
    </citation>
    <scope>NUCLEOTIDE SEQUENCE [LARGE SCALE GENOMIC DNA]</scope>
    <source>
        <strain evidence="7">BAU-BD-2019</strain>
        <tissue evidence="6">Blood</tissue>
    </source>
</reference>
<sequence>MHGYERNERSAAATVQVRRQTSRDLRFNVQSSDGLRDDDMITDLSWIYVSTLSLSLIGSCSVVVVSIVKRRHLNEQAKPLLQLALADFLASLVLMITAIINLLNENWLFSERMCMRGLTLSLSAHAFQGWREKPVQEAFETQVSQVFPHEHTLSVTVVTAKLDQLVPIIGYVIYICTVQYIEATLTPARKPTLAPLNKGPTAKFCNSCILFVHLKNDSCITVDKAHANSIRIFPLTSVLMYRNTSMITMTQRHSGGIWSSARYMILVIIFCWAPALVVICLSFKSNTMSEIFPLHVIQALSVSLQGFLNSIVYAWRRRNFRDAVLGERLPLMAYSNRAFFDQSLNEPS</sequence>
<feature type="transmembrane region" description="Helical" evidence="5">
    <location>
        <begin position="80"/>
        <end position="103"/>
    </location>
</feature>
<protein>
    <submittedName>
        <fullName evidence="6">Transmembrane protein 116</fullName>
    </submittedName>
</protein>
<dbReference type="EMBL" id="JACTAM010000018">
    <property type="protein sequence ID" value="KAI2653393.1"/>
    <property type="molecule type" value="Genomic_DNA"/>
</dbReference>
<dbReference type="PANTHER" id="PTHR23112">
    <property type="entry name" value="G PROTEIN-COUPLED RECEPTOR 157-RELATED"/>
    <property type="match status" value="1"/>
</dbReference>
<dbReference type="PANTHER" id="PTHR23112:SF36">
    <property type="entry name" value="SI:DKEY-30C15.2 PROTEIN"/>
    <property type="match status" value="1"/>
</dbReference>
<evidence type="ECO:0000256" key="4">
    <source>
        <dbReference type="ARBA" id="ARBA00023136"/>
    </source>
</evidence>
<keyword evidence="7" id="KW-1185">Reference proteome</keyword>
<evidence type="ECO:0000256" key="5">
    <source>
        <dbReference type="SAM" id="Phobius"/>
    </source>
</evidence>
<gene>
    <name evidence="6" type="ORF">H4Q32_013635</name>
</gene>
<dbReference type="Gene3D" id="1.20.1070.10">
    <property type="entry name" value="Rhodopsin 7-helix transmembrane proteins"/>
    <property type="match status" value="2"/>
</dbReference>
<keyword evidence="4 5" id="KW-0472">Membrane</keyword>